<gene>
    <name evidence="1" type="ORF">CPRO_03700</name>
    <name evidence="2" type="ORF">SAMN02745151_01752</name>
</gene>
<reference evidence="3" key="2">
    <citation type="submission" date="2016-01" db="EMBL/GenBank/DDBJ databases">
        <authorList>
            <person name="Poehlein A."/>
            <person name="Schlien K."/>
            <person name="Gottschalk G."/>
            <person name="Buckel W."/>
            <person name="Daniel R."/>
        </authorList>
    </citation>
    <scope>NUCLEOTIDE SEQUENCE [LARGE SCALE GENOMIC DNA]</scope>
    <source>
        <strain evidence="3">X2</strain>
    </source>
</reference>
<organism evidence="2 4">
    <name type="scientific">Anaerotignum propionicum DSM 1682</name>
    <dbReference type="NCBI Taxonomy" id="991789"/>
    <lineage>
        <taxon>Bacteria</taxon>
        <taxon>Bacillati</taxon>
        <taxon>Bacillota</taxon>
        <taxon>Clostridia</taxon>
        <taxon>Lachnospirales</taxon>
        <taxon>Anaerotignaceae</taxon>
        <taxon>Anaerotignum</taxon>
    </lineage>
</organism>
<dbReference type="AlphaFoldDB" id="A0A0X8V9M1"/>
<accession>A0A0X8V9M1</accession>
<evidence type="ECO:0000313" key="3">
    <source>
        <dbReference type="Proteomes" id="UP000068026"/>
    </source>
</evidence>
<dbReference type="EMBL" id="CP014223">
    <property type="protein sequence ID" value="AMJ39980.1"/>
    <property type="molecule type" value="Genomic_DNA"/>
</dbReference>
<evidence type="ECO:0000313" key="1">
    <source>
        <dbReference type="EMBL" id="AMJ39980.1"/>
    </source>
</evidence>
<reference evidence="1 3" key="1">
    <citation type="journal article" date="2016" name="Genome Announc.">
        <title>Complete Genome Sequence of the Amino Acid-Fermenting Clostridium propionicum X2 (DSM 1682).</title>
        <authorList>
            <person name="Poehlein A."/>
            <person name="Schlien K."/>
            <person name="Chowdhury N.P."/>
            <person name="Gottschalk G."/>
            <person name="Buckel W."/>
            <person name="Daniel R."/>
        </authorList>
    </citation>
    <scope>NUCLEOTIDE SEQUENCE [LARGE SCALE GENOMIC DNA]</scope>
    <source>
        <strain evidence="1 3">X2</strain>
    </source>
</reference>
<dbReference type="Proteomes" id="UP000068026">
    <property type="component" value="Chromosome"/>
</dbReference>
<dbReference type="InterPro" id="IPR018247">
    <property type="entry name" value="EF_Hand_1_Ca_BS"/>
</dbReference>
<protein>
    <submittedName>
        <fullName evidence="2">Uncharacterized protein</fullName>
    </submittedName>
</protein>
<dbReference type="PROSITE" id="PS00018">
    <property type="entry name" value="EF_HAND_1"/>
    <property type="match status" value="1"/>
</dbReference>
<dbReference type="OrthoDB" id="1851708at2"/>
<evidence type="ECO:0000313" key="4">
    <source>
        <dbReference type="Proteomes" id="UP000184204"/>
    </source>
</evidence>
<dbReference type="EMBL" id="FQUA01000007">
    <property type="protein sequence ID" value="SHE77848.1"/>
    <property type="molecule type" value="Genomic_DNA"/>
</dbReference>
<evidence type="ECO:0000313" key="2">
    <source>
        <dbReference type="EMBL" id="SHE77848.1"/>
    </source>
</evidence>
<sequence length="283" mass="31628">MKKYILYFITALFLLGTTGCSKKNSEPDSVKPKAEGALPQDMATMVEPIDALMRNMLENNTDYDATNPEFFWSALYYFLGNSGAENSLVTVTDDGRLKVPKKVAQEYAIALFATYDDLLPLPETLSHSIIYDKDWDAYLLTQGDRGLSETVLSNYKETEKGYVITAKLVSTMEDKEVLGKCEVTMQKNAFADGIVDPRYFYSIEAMTKEEGFASPTQNASCVFNGLADSHTVEVTLDDGTIQAFQFYDETVSEKLHTMKEGDAFSFIYSDDDKTGTLTILEIK</sequence>
<dbReference type="KEGG" id="cpro:CPRO_03700"/>
<reference evidence="4" key="4">
    <citation type="submission" date="2016-11" db="EMBL/GenBank/DDBJ databases">
        <authorList>
            <person name="Jaros S."/>
            <person name="Januszkiewicz K."/>
            <person name="Wedrychowicz H."/>
        </authorList>
    </citation>
    <scope>NUCLEOTIDE SEQUENCE [LARGE SCALE GENOMIC DNA]</scope>
    <source>
        <strain evidence="4">DSM 1682</strain>
    </source>
</reference>
<dbReference type="PROSITE" id="PS51257">
    <property type="entry name" value="PROKAR_LIPOPROTEIN"/>
    <property type="match status" value="1"/>
</dbReference>
<proteinExistence type="predicted"/>
<reference evidence="2" key="3">
    <citation type="submission" date="2016-11" db="EMBL/GenBank/DDBJ databases">
        <authorList>
            <person name="Varghese N."/>
            <person name="Submissions S."/>
        </authorList>
    </citation>
    <scope>NUCLEOTIDE SEQUENCE</scope>
    <source>
        <strain evidence="2">DSM 1682</strain>
    </source>
</reference>
<keyword evidence="3" id="KW-1185">Reference proteome</keyword>
<dbReference type="RefSeq" id="WP_066047176.1">
    <property type="nucleotide sequence ID" value="NZ_CP014223.1"/>
</dbReference>
<name>A0A0X8V9M1_ANAPI</name>
<dbReference type="Proteomes" id="UP000184204">
    <property type="component" value="Unassembled WGS sequence"/>
</dbReference>